<evidence type="ECO:0000313" key="3">
    <source>
        <dbReference type="Proteomes" id="UP000612362"/>
    </source>
</evidence>
<dbReference type="AlphaFoldDB" id="A0A8J3I621"/>
<gene>
    <name evidence="2" type="ORF">KSX_62240</name>
</gene>
<comment type="caution">
    <text evidence="2">The sequence shown here is derived from an EMBL/GenBank/DDBJ whole genome shotgun (WGS) entry which is preliminary data.</text>
</comment>
<organism evidence="2 3">
    <name type="scientific">Ktedonospora formicarum</name>
    <dbReference type="NCBI Taxonomy" id="2778364"/>
    <lineage>
        <taxon>Bacteria</taxon>
        <taxon>Bacillati</taxon>
        <taxon>Chloroflexota</taxon>
        <taxon>Ktedonobacteria</taxon>
        <taxon>Ktedonobacterales</taxon>
        <taxon>Ktedonobacteraceae</taxon>
        <taxon>Ktedonospora</taxon>
    </lineage>
</organism>
<sequence length="108" mass="12157">MELVQQYWSAYWSFVLQTLGGFGIPSEYQFLSAVVVTFVLAMLVLKVLSSIFGGSSHGSSYYQPRSGFSDHGWHAMNSAHRAHQNAVDSAHRAHQNAVRTHNNMIHRH</sequence>
<keyword evidence="3" id="KW-1185">Reference proteome</keyword>
<reference evidence="2" key="1">
    <citation type="submission" date="2020-10" db="EMBL/GenBank/DDBJ databases">
        <title>Taxonomic study of unclassified bacteria belonging to the class Ktedonobacteria.</title>
        <authorList>
            <person name="Yabe S."/>
            <person name="Wang C.M."/>
            <person name="Zheng Y."/>
            <person name="Sakai Y."/>
            <person name="Cavaletti L."/>
            <person name="Monciardini P."/>
            <person name="Donadio S."/>
        </authorList>
    </citation>
    <scope>NUCLEOTIDE SEQUENCE</scope>
    <source>
        <strain evidence="2">SOSP1-1</strain>
    </source>
</reference>
<name>A0A8J3I621_9CHLR</name>
<dbReference type="Proteomes" id="UP000612362">
    <property type="component" value="Unassembled WGS sequence"/>
</dbReference>
<accession>A0A8J3I621</accession>
<feature type="transmembrane region" description="Helical" evidence="1">
    <location>
        <begin position="7"/>
        <end position="24"/>
    </location>
</feature>
<proteinExistence type="predicted"/>
<dbReference type="RefSeq" id="WP_220197274.1">
    <property type="nucleotide sequence ID" value="NZ_BNJF01000003.1"/>
</dbReference>
<dbReference type="EMBL" id="BNJF01000003">
    <property type="protein sequence ID" value="GHO48061.1"/>
    <property type="molecule type" value="Genomic_DNA"/>
</dbReference>
<keyword evidence="1" id="KW-0812">Transmembrane</keyword>
<keyword evidence="1" id="KW-0472">Membrane</keyword>
<feature type="transmembrane region" description="Helical" evidence="1">
    <location>
        <begin position="30"/>
        <end position="48"/>
    </location>
</feature>
<evidence type="ECO:0000313" key="2">
    <source>
        <dbReference type="EMBL" id="GHO48061.1"/>
    </source>
</evidence>
<evidence type="ECO:0000256" key="1">
    <source>
        <dbReference type="SAM" id="Phobius"/>
    </source>
</evidence>
<keyword evidence="1" id="KW-1133">Transmembrane helix</keyword>
<protein>
    <submittedName>
        <fullName evidence="2">Uncharacterized protein</fullName>
    </submittedName>
</protein>